<dbReference type="GO" id="GO:0043565">
    <property type="term" value="F:sequence-specific DNA binding"/>
    <property type="evidence" value="ECO:0007669"/>
    <property type="project" value="InterPro"/>
</dbReference>
<reference evidence="2" key="1">
    <citation type="submission" date="2019-08" db="EMBL/GenBank/DDBJ databases">
        <authorList>
            <person name="Kucharzyk K."/>
            <person name="Murdoch R.W."/>
            <person name="Higgins S."/>
            <person name="Loffler F."/>
        </authorList>
    </citation>
    <scope>NUCLEOTIDE SEQUENCE</scope>
</reference>
<dbReference type="EMBL" id="VSSQ01118181">
    <property type="protein sequence ID" value="MPN52257.1"/>
    <property type="molecule type" value="Genomic_DNA"/>
</dbReference>
<dbReference type="Pfam" id="PF02954">
    <property type="entry name" value="HTH_8"/>
    <property type="match status" value="1"/>
</dbReference>
<organism evidence="2">
    <name type="scientific">bioreactor metagenome</name>
    <dbReference type="NCBI Taxonomy" id="1076179"/>
    <lineage>
        <taxon>unclassified sequences</taxon>
        <taxon>metagenomes</taxon>
        <taxon>ecological metagenomes</taxon>
    </lineage>
</organism>
<evidence type="ECO:0000313" key="2">
    <source>
        <dbReference type="EMBL" id="MPN52257.1"/>
    </source>
</evidence>
<dbReference type="PRINTS" id="PR01590">
    <property type="entry name" value="HTHFIS"/>
</dbReference>
<name>A0A645ILX0_9ZZZZ</name>
<dbReference type="SUPFAM" id="SSF46689">
    <property type="entry name" value="Homeodomain-like"/>
    <property type="match status" value="1"/>
</dbReference>
<dbReference type="InterPro" id="IPR009057">
    <property type="entry name" value="Homeodomain-like_sf"/>
</dbReference>
<dbReference type="AlphaFoldDB" id="A0A645ILX0"/>
<dbReference type="InterPro" id="IPR002197">
    <property type="entry name" value="HTH_Fis"/>
</dbReference>
<dbReference type="Gene3D" id="1.10.10.60">
    <property type="entry name" value="Homeodomain-like"/>
    <property type="match status" value="1"/>
</dbReference>
<gene>
    <name evidence="2" type="ORF">SDC9_199913</name>
</gene>
<accession>A0A645ILX0</accession>
<feature type="domain" description="DNA binding HTH" evidence="1">
    <location>
        <begin position="2"/>
        <end position="41"/>
    </location>
</feature>
<proteinExistence type="predicted"/>
<comment type="caution">
    <text evidence="2">The sequence shown here is derived from an EMBL/GenBank/DDBJ whole genome shotgun (WGS) entry which is preliminary data.</text>
</comment>
<protein>
    <recommendedName>
        <fullName evidence="1">DNA binding HTH domain-containing protein</fullName>
    </recommendedName>
</protein>
<sequence>MQDIELKIIKDAISKFSGNVSKAARDLDIPQQTLNNKIDKYDLKKYIHEIKEPKNG</sequence>
<evidence type="ECO:0000259" key="1">
    <source>
        <dbReference type="Pfam" id="PF02954"/>
    </source>
</evidence>